<dbReference type="InterPro" id="IPR025957">
    <property type="entry name" value="Cys_rich_KTR"/>
</dbReference>
<evidence type="ECO:0008006" key="3">
    <source>
        <dbReference type="Google" id="ProtNLM"/>
    </source>
</evidence>
<protein>
    <recommendedName>
        <fullName evidence="3">Conjugal transfer protein</fullName>
    </recommendedName>
</protein>
<dbReference type="EMBL" id="VIQT01000009">
    <property type="protein sequence ID" value="NDO38459.1"/>
    <property type="molecule type" value="Genomic_DNA"/>
</dbReference>
<dbReference type="AlphaFoldDB" id="A0A845SN96"/>
<name>A0A845SN96_9FIRM</name>
<evidence type="ECO:0000313" key="1">
    <source>
        <dbReference type="EMBL" id="NDO38459.1"/>
    </source>
</evidence>
<comment type="caution">
    <text evidence="1">The sequence shown here is derived from an EMBL/GenBank/DDBJ whole genome shotgun (WGS) entry which is preliminary data.</text>
</comment>
<organism evidence="1 2">
    <name type="scientific">Anaerotruncus colihominis</name>
    <dbReference type="NCBI Taxonomy" id="169435"/>
    <lineage>
        <taxon>Bacteria</taxon>
        <taxon>Bacillati</taxon>
        <taxon>Bacillota</taxon>
        <taxon>Clostridia</taxon>
        <taxon>Eubacteriales</taxon>
        <taxon>Oscillospiraceae</taxon>
        <taxon>Anaerotruncus</taxon>
    </lineage>
</organism>
<proteinExistence type="predicted"/>
<evidence type="ECO:0000313" key="2">
    <source>
        <dbReference type="Proteomes" id="UP000462501"/>
    </source>
</evidence>
<accession>A0A845SN96</accession>
<sequence length="45" mass="5416">MHNAQEQWLLCPVCNHKTRIKLWQDTVIERLPLYCPKCRSFGFDP</sequence>
<reference evidence="1 2" key="1">
    <citation type="submission" date="2019-06" db="EMBL/GenBank/DDBJ databases">
        <title>Draft genome sequences of 15 bacterial species constituting the stable defined intestinal microbiota of the GM15 gnotobiotic mouse model.</title>
        <authorList>
            <person name="Elie C."/>
            <person name="Mathieu A."/>
            <person name="Saliou A."/>
            <person name="Darnaud M."/>
            <person name="Leulier F."/>
            <person name="Tamellini A."/>
        </authorList>
    </citation>
    <scope>NUCLEOTIDE SEQUENCE [LARGE SCALE GENOMIC DNA]</scope>
    <source>
        <strain evidence="1 2">JM4-15</strain>
    </source>
</reference>
<gene>
    <name evidence="1" type="ORF">FMM72_04215</name>
</gene>
<dbReference type="Pfam" id="PF14205">
    <property type="entry name" value="Cys_rich_KTR"/>
    <property type="match status" value="1"/>
</dbReference>
<dbReference type="RefSeq" id="WP_162220697.1">
    <property type="nucleotide sequence ID" value="NZ_JANJZM010000007.1"/>
</dbReference>
<dbReference type="Proteomes" id="UP000462501">
    <property type="component" value="Unassembled WGS sequence"/>
</dbReference>